<proteinExistence type="predicted"/>
<gene>
    <name evidence="2" type="ORF">A3H68_01955</name>
</gene>
<name>A0A1G2P2U4_9BACT</name>
<reference evidence="2 3" key="1">
    <citation type="journal article" date="2016" name="Nat. Commun.">
        <title>Thousands of microbial genomes shed light on interconnected biogeochemical processes in an aquifer system.</title>
        <authorList>
            <person name="Anantharaman K."/>
            <person name="Brown C.T."/>
            <person name="Hug L.A."/>
            <person name="Sharon I."/>
            <person name="Castelle C.J."/>
            <person name="Probst A.J."/>
            <person name="Thomas B.C."/>
            <person name="Singh A."/>
            <person name="Wilkins M.J."/>
            <person name="Karaoz U."/>
            <person name="Brodie E.L."/>
            <person name="Williams K.H."/>
            <person name="Hubbard S.S."/>
            <person name="Banfield J.F."/>
        </authorList>
    </citation>
    <scope>NUCLEOTIDE SEQUENCE [LARGE SCALE GENOMIC DNA]</scope>
</reference>
<feature type="transmembrane region" description="Helical" evidence="1">
    <location>
        <begin position="7"/>
        <end position="28"/>
    </location>
</feature>
<keyword evidence="1" id="KW-0472">Membrane</keyword>
<accession>A0A1G2P2U4</accession>
<keyword evidence="1" id="KW-1133">Transmembrane helix</keyword>
<evidence type="ECO:0000313" key="3">
    <source>
        <dbReference type="Proteomes" id="UP000176429"/>
    </source>
</evidence>
<dbReference type="Proteomes" id="UP000176429">
    <property type="component" value="Unassembled WGS sequence"/>
</dbReference>
<evidence type="ECO:0000313" key="2">
    <source>
        <dbReference type="EMBL" id="OHA42668.1"/>
    </source>
</evidence>
<protein>
    <submittedName>
        <fullName evidence="2">Uncharacterized protein</fullName>
    </submittedName>
</protein>
<comment type="caution">
    <text evidence="2">The sequence shown here is derived from an EMBL/GenBank/DDBJ whole genome shotgun (WGS) entry which is preliminary data.</text>
</comment>
<sequence length="139" mass="15229">MLFTVKQIITSVIMVSFLSLALFSFVIMTHNSEGLMTAGGCPLSVIGASLCPQESMASAAHHISAYRSFLNVSVGYGLTVLFAYLIILALAATIFSTSHLPFLVPPIFARSFQDVDSYPRRNRKITRWLSLLENSPSLL</sequence>
<keyword evidence="1" id="KW-0812">Transmembrane</keyword>
<dbReference type="AlphaFoldDB" id="A0A1G2P2U4"/>
<evidence type="ECO:0000256" key="1">
    <source>
        <dbReference type="SAM" id="Phobius"/>
    </source>
</evidence>
<feature type="transmembrane region" description="Helical" evidence="1">
    <location>
        <begin position="74"/>
        <end position="95"/>
    </location>
</feature>
<dbReference type="EMBL" id="MHSH01000001">
    <property type="protein sequence ID" value="OHA42668.1"/>
    <property type="molecule type" value="Genomic_DNA"/>
</dbReference>
<organism evidence="2 3">
    <name type="scientific">Candidatus Taylorbacteria bacterium RIFCSPLOWO2_02_FULL_46_40</name>
    <dbReference type="NCBI Taxonomy" id="1802329"/>
    <lineage>
        <taxon>Bacteria</taxon>
        <taxon>Candidatus Tayloriibacteriota</taxon>
    </lineage>
</organism>